<organism evidence="1 2">
    <name type="scientific">Paenibacillus mendelii</name>
    <dbReference type="NCBI Taxonomy" id="206163"/>
    <lineage>
        <taxon>Bacteria</taxon>
        <taxon>Bacillati</taxon>
        <taxon>Bacillota</taxon>
        <taxon>Bacilli</taxon>
        <taxon>Bacillales</taxon>
        <taxon>Paenibacillaceae</taxon>
        <taxon>Paenibacillus</taxon>
    </lineage>
</organism>
<dbReference type="Gene3D" id="3.20.20.80">
    <property type="entry name" value="Glycosidases"/>
    <property type="match status" value="1"/>
</dbReference>
<keyword evidence="2" id="KW-1185">Reference proteome</keyword>
<dbReference type="SUPFAM" id="SSF49344">
    <property type="entry name" value="CBD9-like"/>
    <property type="match status" value="1"/>
</dbReference>
<proteinExistence type="predicted"/>
<evidence type="ECO:0000313" key="2">
    <source>
        <dbReference type="Proteomes" id="UP001589818"/>
    </source>
</evidence>
<gene>
    <name evidence="1" type="ORF">ACFFJ8_16705</name>
</gene>
<dbReference type="RefSeq" id="WP_204818996.1">
    <property type="nucleotide sequence ID" value="NZ_JANHOF010000016.1"/>
</dbReference>
<reference evidence="1 2" key="1">
    <citation type="submission" date="2024-09" db="EMBL/GenBank/DDBJ databases">
        <authorList>
            <person name="Sun Q."/>
            <person name="Mori K."/>
        </authorList>
    </citation>
    <scope>NUCLEOTIDE SEQUENCE [LARGE SCALE GENOMIC DNA]</scope>
    <source>
        <strain evidence="1 2">CCM 4839</strain>
    </source>
</reference>
<accession>A0ABV6JAV7</accession>
<dbReference type="Proteomes" id="UP001589818">
    <property type="component" value="Unassembled WGS sequence"/>
</dbReference>
<protein>
    <submittedName>
        <fullName evidence="1">Uncharacterized protein</fullName>
    </submittedName>
</protein>
<name>A0ABV6JAV7_9BACL</name>
<dbReference type="EMBL" id="JBHLVF010000028">
    <property type="protein sequence ID" value="MFC0393008.1"/>
    <property type="molecule type" value="Genomic_DNA"/>
</dbReference>
<evidence type="ECO:0000313" key="1">
    <source>
        <dbReference type="EMBL" id="MFC0393008.1"/>
    </source>
</evidence>
<sequence length="885" mass="98867">MLSSLRVSIRKWIPVMLVIMLLTMLSTFGTSQANSSESNTQQAFDYVQLIAGNAGQTYELYSGSVPVEDPIVPKGDSSALEPLENGGTLGQDFMAEKPFNGVKIETPSGQSGSVSYKATLYKDGPSGTELYSASVTNAQNGINDILFPEQQPGRYYVEISQPSGNVGWVTQPVSYMMGAAYKDGDLLLDQERVLSLIYPVLASAGQTFQADRNFNEVLLKLPSSSQSGSLEVRLHQESKAGRLLVESKVEFGDPSYGRIKVGNMPPGAYYVEIINKLGVPFQLGIGSVPYADGVAYRNGIASPETDFAVGYGLARDWQQWDTQSDTWVATDNLGRTVSTNATSGSPRKDKFVGMFYFLWMGYHSNDGPYDITKILAQDPDALQNANSPLWGPEGRFHYWGESLFGYYKPDDEYVLRKHAQMLVDAGVDTLIFDTTNNYTYTDNFMALLRVFTEIRNEGGRTPQIAFLAPFGSASSVTESLWNDLYGPGLYSDLWFQWDGKPLIMADPNTVRADLRDFFTFRKPMPSYFEGPSGPNQWGWLEVSPQHVFYDADGNNEQMTVGVGQNAVPNGSGGYKLGAMSEPGAMGRSFHNGAQSQEPYPSEQGLNFAEQWENALEADPEFVFVTGWNEWIAQRFTEFNGAQNPVMFVDQFNQEFSRDIEPMKGGHGDNYYYQLVDFVRKYKGASPLPAAQKKNNVKIDGKFKDWDKVLPEYRDNIADEARRNHPGVGTSGQYVNETGRNDIISSKAAYDNHYVYFYTRTKEAITPYTDPNWMLLFIDADQNHATGWEGYDFRVNHSAASSTKTTLQASANGTDWQDVGQVEYQVGGNEMEIEIPRQWLGLNKKDQVSLDFKWVDNRQVDNDITEFTVNGDSAPNDRFNYRFEGE</sequence>
<comment type="caution">
    <text evidence="1">The sequence shown here is derived from an EMBL/GenBank/DDBJ whole genome shotgun (WGS) entry which is preliminary data.</text>
</comment>